<proteinExistence type="predicted"/>
<dbReference type="EMBL" id="FMSH01000484">
    <property type="protein sequence ID" value="SCU95641.1"/>
    <property type="molecule type" value="Genomic_DNA"/>
</dbReference>
<name>A0A1K0IPN9_CUPNE</name>
<gene>
    <name evidence="1" type="ORF">CNECB9_5340021</name>
</gene>
<organism evidence="1">
    <name type="scientific">Cupriavidus necator</name>
    <name type="common">Alcaligenes eutrophus</name>
    <name type="synonym">Ralstonia eutropha</name>
    <dbReference type="NCBI Taxonomy" id="106590"/>
    <lineage>
        <taxon>Bacteria</taxon>
        <taxon>Pseudomonadati</taxon>
        <taxon>Pseudomonadota</taxon>
        <taxon>Betaproteobacteria</taxon>
        <taxon>Burkholderiales</taxon>
        <taxon>Burkholderiaceae</taxon>
        <taxon>Cupriavidus</taxon>
    </lineage>
</organism>
<accession>A0A1K0IPN9</accession>
<sequence length="75" mass="8585">MLLRHVCRSSFTRMVHSRDDSYSATAFRAFEIAKFKSPRCGLFFCALASPRQTRGLDGCPHKEFHRSRQQASAYG</sequence>
<reference evidence="1" key="1">
    <citation type="submission" date="2016-09" db="EMBL/GenBank/DDBJ databases">
        <authorList>
            <person name="Capua I."/>
            <person name="De Benedictis P."/>
            <person name="Joannis T."/>
            <person name="Lombin L.H."/>
            <person name="Cattoli G."/>
        </authorList>
    </citation>
    <scope>NUCLEOTIDE SEQUENCE</scope>
    <source>
        <strain evidence="1">B9</strain>
    </source>
</reference>
<protein>
    <submittedName>
        <fullName evidence="1">Uncharacterized protein</fullName>
    </submittedName>
</protein>
<evidence type="ECO:0000313" key="1">
    <source>
        <dbReference type="EMBL" id="SCU95641.1"/>
    </source>
</evidence>
<dbReference type="AlphaFoldDB" id="A0A1K0IPN9"/>